<accession>A0A067PAX4</accession>
<dbReference type="Proteomes" id="UP000027265">
    <property type="component" value="Unassembled WGS sequence"/>
</dbReference>
<keyword evidence="2" id="KW-1185">Reference proteome</keyword>
<protein>
    <submittedName>
        <fullName evidence="1">Uncharacterized protein</fullName>
    </submittedName>
</protein>
<evidence type="ECO:0000313" key="2">
    <source>
        <dbReference type="Proteomes" id="UP000027265"/>
    </source>
</evidence>
<dbReference type="HOGENOM" id="CLU_1749942_0_0_1"/>
<gene>
    <name evidence="1" type="ORF">JAAARDRAFT_40459</name>
</gene>
<dbReference type="EMBL" id="KL197742">
    <property type="protein sequence ID" value="KDQ52073.1"/>
    <property type="molecule type" value="Genomic_DNA"/>
</dbReference>
<organism evidence="1 2">
    <name type="scientific">Jaapia argillacea MUCL 33604</name>
    <dbReference type="NCBI Taxonomy" id="933084"/>
    <lineage>
        <taxon>Eukaryota</taxon>
        <taxon>Fungi</taxon>
        <taxon>Dikarya</taxon>
        <taxon>Basidiomycota</taxon>
        <taxon>Agaricomycotina</taxon>
        <taxon>Agaricomycetes</taxon>
        <taxon>Agaricomycetidae</taxon>
        <taxon>Jaapiales</taxon>
        <taxon>Jaapiaceae</taxon>
        <taxon>Jaapia</taxon>
    </lineage>
</organism>
<dbReference type="InParanoid" id="A0A067PAX4"/>
<name>A0A067PAX4_9AGAM</name>
<dbReference type="AlphaFoldDB" id="A0A067PAX4"/>
<sequence length="149" mass="16129">MFTCNCPRTTNLARKGILYLAETSNVGSLSTNRDTTHKGGPDVTLDMERSAIGYYSAPVLPCSCANAKNPSPNFSGPRSIASAITNLPPDFRAMIMEEGDATRSPRWRRLDRCLAMTMGGVSTGKQWALYITEQAGRGGPVAIAMVDRR</sequence>
<evidence type="ECO:0000313" key="1">
    <source>
        <dbReference type="EMBL" id="KDQ52073.1"/>
    </source>
</evidence>
<reference evidence="2" key="1">
    <citation type="journal article" date="2014" name="Proc. Natl. Acad. Sci. U.S.A.">
        <title>Extensive sampling of basidiomycete genomes demonstrates inadequacy of the white-rot/brown-rot paradigm for wood decay fungi.</title>
        <authorList>
            <person name="Riley R."/>
            <person name="Salamov A.A."/>
            <person name="Brown D.W."/>
            <person name="Nagy L.G."/>
            <person name="Floudas D."/>
            <person name="Held B.W."/>
            <person name="Levasseur A."/>
            <person name="Lombard V."/>
            <person name="Morin E."/>
            <person name="Otillar R."/>
            <person name="Lindquist E.A."/>
            <person name="Sun H."/>
            <person name="LaButti K.M."/>
            <person name="Schmutz J."/>
            <person name="Jabbour D."/>
            <person name="Luo H."/>
            <person name="Baker S.E."/>
            <person name="Pisabarro A.G."/>
            <person name="Walton J.D."/>
            <person name="Blanchette R.A."/>
            <person name="Henrissat B."/>
            <person name="Martin F."/>
            <person name="Cullen D."/>
            <person name="Hibbett D.S."/>
            <person name="Grigoriev I.V."/>
        </authorList>
    </citation>
    <scope>NUCLEOTIDE SEQUENCE [LARGE SCALE GENOMIC DNA]</scope>
    <source>
        <strain evidence="2">MUCL 33604</strain>
    </source>
</reference>
<proteinExistence type="predicted"/>